<accession>A0A944GU94</accession>
<dbReference type="InterPro" id="IPR036196">
    <property type="entry name" value="Ptyr_pPase_sf"/>
</dbReference>
<proteinExistence type="predicted"/>
<comment type="caution">
    <text evidence="2">The sequence shown here is derived from an EMBL/GenBank/DDBJ whole genome shotgun (WGS) entry which is preliminary data.</text>
</comment>
<dbReference type="SUPFAM" id="SSF52788">
    <property type="entry name" value="Phosphotyrosine protein phosphatases I"/>
    <property type="match status" value="1"/>
</dbReference>
<dbReference type="Proteomes" id="UP000705379">
    <property type="component" value="Unassembled WGS sequence"/>
</dbReference>
<gene>
    <name evidence="2" type="ORF">DYI23_18645</name>
</gene>
<sequence>MRKTTVLFVCPDNALLGPLAEAYLNAQGAGLVRAFSAGLKPRSELHPSVAKLLSSRALSAEGLEPKSLDIFLMPHAPKPDRMIYLADMEKPELPDDWQKSVREHAWAVAGKPPFPASFAASVEYFRRIRQAIDDAVAPAMAAIPAA</sequence>
<feature type="domain" description="Phosphotyrosine protein phosphatase I" evidence="1">
    <location>
        <begin position="4"/>
        <end position="142"/>
    </location>
</feature>
<organism evidence="2 3">
    <name type="scientific">Roseibium polysiphoniae</name>
    <dbReference type="NCBI Taxonomy" id="2571221"/>
    <lineage>
        <taxon>Bacteria</taxon>
        <taxon>Pseudomonadati</taxon>
        <taxon>Pseudomonadota</taxon>
        <taxon>Alphaproteobacteria</taxon>
        <taxon>Hyphomicrobiales</taxon>
        <taxon>Stappiaceae</taxon>
        <taxon>Roseibium</taxon>
    </lineage>
</organism>
<dbReference type="Gene3D" id="3.40.50.2300">
    <property type="match status" value="1"/>
</dbReference>
<dbReference type="SMART" id="SM00226">
    <property type="entry name" value="LMWPc"/>
    <property type="match status" value="1"/>
</dbReference>
<evidence type="ECO:0000313" key="3">
    <source>
        <dbReference type="Proteomes" id="UP000705379"/>
    </source>
</evidence>
<dbReference type="RefSeq" id="WP_213217538.1">
    <property type="nucleotide sequence ID" value="NZ_QTKU01000005.1"/>
</dbReference>
<reference evidence="2" key="1">
    <citation type="submission" date="2018-08" db="EMBL/GenBank/DDBJ databases">
        <authorList>
            <person name="Jin W."/>
            <person name="Wang H."/>
            <person name="Yang Y."/>
            <person name="Li M."/>
            <person name="Liu J."/>
        </authorList>
    </citation>
    <scope>NUCLEOTIDE SEQUENCE</scope>
    <source>
        <strain evidence="2">AESS21</strain>
    </source>
</reference>
<evidence type="ECO:0000259" key="1">
    <source>
        <dbReference type="SMART" id="SM00226"/>
    </source>
</evidence>
<evidence type="ECO:0000313" key="2">
    <source>
        <dbReference type="EMBL" id="MBS8262254.1"/>
    </source>
</evidence>
<dbReference type="InterPro" id="IPR023485">
    <property type="entry name" value="Ptyr_pPase"/>
</dbReference>
<dbReference type="EMBL" id="QTKU01000005">
    <property type="protein sequence ID" value="MBS8262254.1"/>
    <property type="molecule type" value="Genomic_DNA"/>
</dbReference>
<dbReference type="AlphaFoldDB" id="A0A944GU94"/>
<protein>
    <submittedName>
        <fullName evidence="2">ArsR family transcriptional regulator</fullName>
    </submittedName>
</protein>
<name>A0A944GU94_9HYPH</name>
<reference evidence="2" key="2">
    <citation type="journal article" date="2021" name="Microorganisms">
        <title>Bacterial Dimethylsulfoniopropionate Biosynthesis in the East China Sea.</title>
        <authorList>
            <person name="Liu J."/>
            <person name="Zhang Y."/>
            <person name="Liu J."/>
            <person name="Zhong H."/>
            <person name="Williams B.T."/>
            <person name="Zheng Y."/>
            <person name="Curson A.R.J."/>
            <person name="Sun C."/>
            <person name="Sun H."/>
            <person name="Song D."/>
            <person name="Wagner Mackenzie B."/>
            <person name="Bermejo Martinez A."/>
            <person name="Todd J.D."/>
            <person name="Zhang X.H."/>
        </authorList>
    </citation>
    <scope>NUCLEOTIDE SEQUENCE</scope>
    <source>
        <strain evidence="2">AESS21</strain>
    </source>
</reference>